<dbReference type="EMBL" id="LR134190">
    <property type="protein sequence ID" value="VEB54552.1"/>
    <property type="molecule type" value="Genomic_DNA"/>
</dbReference>
<name>A0A447TW25_SALET</name>
<evidence type="ECO:0000313" key="1">
    <source>
        <dbReference type="EMBL" id="VEB54552.1"/>
    </source>
</evidence>
<accession>A0A447TW25</accession>
<organism evidence="1 2">
    <name type="scientific">Salmonella enterica I</name>
    <dbReference type="NCBI Taxonomy" id="59201"/>
    <lineage>
        <taxon>Bacteria</taxon>
        <taxon>Pseudomonadati</taxon>
        <taxon>Pseudomonadota</taxon>
        <taxon>Gammaproteobacteria</taxon>
        <taxon>Enterobacterales</taxon>
        <taxon>Enterobacteriaceae</taxon>
        <taxon>Salmonella</taxon>
    </lineage>
</organism>
<reference evidence="1 2" key="1">
    <citation type="submission" date="2018-12" db="EMBL/GenBank/DDBJ databases">
        <authorList>
            <consortium name="Pathogen Informatics"/>
        </authorList>
    </citation>
    <scope>NUCLEOTIDE SEQUENCE [LARGE SCALE GENOMIC DNA]</scope>
    <source>
        <strain evidence="1 2">NCTC6754</strain>
    </source>
</reference>
<sequence>MPPAASTVRRFSIDVPFTVSLIRPLHRPASALVDAFSKHLQTHLSRLVEPLEVILGPMTKA</sequence>
<protein>
    <submittedName>
        <fullName evidence="1">Transcriptional activator protein LysR</fullName>
    </submittedName>
</protein>
<gene>
    <name evidence="1" type="primary">lysR_1</name>
    <name evidence="1" type="ORF">NCTC6754_03353</name>
</gene>
<dbReference type="Proteomes" id="UP000269208">
    <property type="component" value="Chromosome"/>
</dbReference>
<dbReference type="AlphaFoldDB" id="A0A447TW25"/>
<proteinExistence type="predicted"/>
<evidence type="ECO:0000313" key="2">
    <source>
        <dbReference type="Proteomes" id="UP000269208"/>
    </source>
</evidence>